<keyword evidence="1 3" id="KW-0315">Glutamine amidotransferase</keyword>
<dbReference type="PROSITE" id="PS51274">
    <property type="entry name" value="GATASE_COBBQ"/>
    <property type="match status" value="1"/>
</dbReference>
<dbReference type="PANTHER" id="PTHR21343">
    <property type="entry name" value="DETHIOBIOTIN SYNTHETASE"/>
    <property type="match status" value="1"/>
</dbReference>
<proteinExistence type="predicted"/>
<keyword evidence="3" id="KW-0808">Transferase</keyword>
<dbReference type="AlphaFoldDB" id="A0A399SCC1"/>
<feature type="non-terminal residue" evidence="3">
    <location>
        <position position="1"/>
    </location>
</feature>
<sequence>DLVAHAPRLVALREAGVPILAVGGGLQLLGESVRLVDGGELVGAGVLPVRTTLTAERRVGDLVLDTPDGDVVGYENHGSTLDIGEHAPLGTVRAGFGNGGQGGGEGIRVGATIGTHLGGPVLALNPRLADELLSAALARHGRELPSDISGTLDRLDEWAREARATVMARPAHY</sequence>
<evidence type="ECO:0000313" key="4">
    <source>
        <dbReference type="Proteomes" id="UP000266634"/>
    </source>
</evidence>
<dbReference type="Proteomes" id="UP000266634">
    <property type="component" value="Unassembled WGS sequence"/>
</dbReference>
<gene>
    <name evidence="3" type="ORF">DZF93_07995</name>
</gene>
<organism evidence="3 4">
    <name type="scientific">Clavibacter michiganensis subsp. insidiosus</name>
    <dbReference type="NCBI Taxonomy" id="33014"/>
    <lineage>
        <taxon>Bacteria</taxon>
        <taxon>Bacillati</taxon>
        <taxon>Actinomycetota</taxon>
        <taxon>Actinomycetes</taxon>
        <taxon>Micrococcales</taxon>
        <taxon>Microbacteriaceae</taxon>
        <taxon>Clavibacter</taxon>
    </lineage>
</organism>
<evidence type="ECO:0000313" key="3">
    <source>
        <dbReference type="EMBL" id="RIJ41380.1"/>
    </source>
</evidence>
<comment type="caution">
    <text evidence="3">The sequence shown here is derived from an EMBL/GenBank/DDBJ whole genome shotgun (WGS) entry which is preliminary data.</text>
</comment>
<feature type="domain" description="CobB/CobQ-like glutamine amidotransferase" evidence="2">
    <location>
        <begin position="9"/>
        <end position="122"/>
    </location>
</feature>
<dbReference type="EMBL" id="QWEA01000261">
    <property type="protein sequence ID" value="RIJ41380.1"/>
    <property type="molecule type" value="Genomic_DNA"/>
</dbReference>
<name>A0A399SCC1_9MICO</name>
<dbReference type="Pfam" id="PF07685">
    <property type="entry name" value="GATase_3"/>
    <property type="match status" value="1"/>
</dbReference>
<evidence type="ECO:0000256" key="1">
    <source>
        <dbReference type="ARBA" id="ARBA00022962"/>
    </source>
</evidence>
<dbReference type="InterPro" id="IPR029062">
    <property type="entry name" value="Class_I_gatase-like"/>
</dbReference>
<dbReference type="GO" id="GO:0016740">
    <property type="term" value="F:transferase activity"/>
    <property type="evidence" value="ECO:0007669"/>
    <property type="project" value="UniProtKB-KW"/>
</dbReference>
<reference evidence="3 4" key="1">
    <citation type="submission" date="2018-08" db="EMBL/GenBank/DDBJ databases">
        <title>Genome Sequence of Clavibacter michiganensis Subspecies type strains, and the Atypical Peach-Colored Strains Isolated from Tomato.</title>
        <authorList>
            <person name="Osdaghi E."/>
            <person name="Portier P."/>
            <person name="Briand M."/>
            <person name="Jacques M.-A."/>
        </authorList>
    </citation>
    <scope>NUCLEOTIDE SEQUENCE [LARGE SCALE GENOMIC DNA]</scope>
    <source>
        <strain evidence="3 4">CFBP 6488</strain>
    </source>
</reference>
<protein>
    <submittedName>
        <fullName evidence="3">Glutamine amidotransferase</fullName>
    </submittedName>
</protein>
<dbReference type="SUPFAM" id="SSF52317">
    <property type="entry name" value="Class I glutamine amidotransferase-like"/>
    <property type="match status" value="1"/>
</dbReference>
<evidence type="ECO:0000259" key="2">
    <source>
        <dbReference type="Pfam" id="PF07685"/>
    </source>
</evidence>
<accession>A0A399SCC1</accession>
<dbReference type="PANTHER" id="PTHR21343:SF9">
    <property type="entry name" value="LIPID II ISOGLUTAMINYL SYNTHASE (GLUTAMINE-HYDROLYZING) SUBUNIT GATD"/>
    <property type="match status" value="1"/>
</dbReference>
<dbReference type="InterPro" id="IPR011698">
    <property type="entry name" value="GATase_3"/>
</dbReference>